<dbReference type="AlphaFoldDB" id="A0A8J3D1T8"/>
<protein>
    <submittedName>
        <fullName evidence="1">Uncharacterized protein</fullName>
    </submittedName>
</protein>
<name>A0A8J3D1T8_9BACT</name>
<reference evidence="1 2" key="1">
    <citation type="journal article" date="2014" name="Int. J. Syst. Evol. Microbiol.">
        <title>Complete genome sequence of Corynebacterium casei LMG S-19264T (=DSM 44701T), isolated from a smear-ripened cheese.</title>
        <authorList>
            <consortium name="US DOE Joint Genome Institute (JGI-PGF)"/>
            <person name="Walter F."/>
            <person name="Albersmeier A."/>
            <person name="Kalinowski J."/>
            <person name="Ruckert C."/>
        </authorList>
    </citation>
    <scope>NUCLEOTIDE SEQUENCE [LARGE SCALE GENOMIC DNA]</scope>
    <source>
        <strain evidence="1 2">KCTC 12866</strain>
    </source>
</reference>
<evidence type="ECO:0000313" key="2">
    <source>
        <dbReference type="Proteomes" id="UP000598271"/>
    </source>
</evidence>
<gene>
    <name evidence="1" type="ORF">GCM10007390_19440</name>
</gene>
<sequence length="70" mass="8045">MKGQDGFVIQLELWYFHLYITQATIHREGPKINTVRLTNQAVNYPCPFNSKPIFPKIKTDLIQTTPNPGT</sequence>
<dbReference type="Proteomes" id="UP000598271">
    <property type="component" value="Unassembled WGS sequence"/>
</dbReference>
<evidence type="ECO:0000313" key="1">
    <source>
        <dbReference type="EMBL" id="GHB65450.1"/>
    </source>
</evidence>
<organism evidence="1 2">
    <name type="scientific">Persicitalea jodogahamensis</name>
    <dbReference type="NCBI Taxonomy" id="402147"/>
    <lineage>
        <taxon>Bacteria</taxon>
        <taxon>Pseudomonadati</taxon>
        <taxon>Bacteroidota</taxon>
        <taxon>Cytophagia</taxon>
        <taxon>Cytophagales</taxon>
        <taxon>Spirosomataceae</taxon>
        <taxon>Persicitalea</taxon>
    </lineage>
</organism>
<proteinExistence type="predicted"/>
<comment type="caution">
    <text evidence="1">The sequence shown here is derived from an EMBL/GenBank/DDBJ whole genome shotgun (WGS) entry which is preliminary data.</text>
</comment>
<keyword evidence="2" id="KW-1185">Reference proteome</keyword>
<accession>A0A8J3D1T8</accession>
<dbReference type="EMBL" id="BMXF01000001">
    <property type="protein sequence ID" value="GHB65450.1"/>
    <property type="molecule type" value="Genomic_DNA"/>
</dbReference>